<dbReference type="RefSeq" id="XP_056686028.1">
    <property type="nucleotide sequence ID" value="XM_056830050.1"/>
</dbReference>
<dbReference type="PANTHER" id="PTHR33223">
    <property type="entry name" value="CCHC-TYPE DOMAIN-CONTAINING PROTEIN"/>
    <property type="match status" value="1"/>
</dbReference>
<feature type="compositionally biased region" description="Basic residues" evidence="1">
    <location>
        <begin position="190"/>
        <end position="206"/>
    </location>
</feature>
<dbReference type="GeneID" id="130461822"/>
<reference evidence="3" key="2">
    <citation type="submission" date="2025-08" db="UniProtKB">
        <authorList>
            <consortium name="RefSeq"/>
        </authorList>
    </citation>
    <scope>IDENTIFICATION</scope>
    <source>
        <tissue evidence="3">Leaf</tissue>
    </source>
</reference>
<dbReference type="Proteomes" id="UP000813463">
    <property type="component" value="Chromosome 5"/>
</dbReference>
<accession>A0ABM3QRM7</accession>
<dbReference type="PANTHER" id="PTHR33223:SF10">
    <property type="entry name" value="AMINOTRANSFERASE-LIKE PLANT MOBILE DOMAIN-CONTAINING PROTEIN"/>
    <property type="match status" value="1"/>
</dbReference>
<organism evidence="2 3">
    <name type="scientific">Spinacia oleracea</name>
    <name type="common">Spinach</name>
    <dbReference type="NCBI Taxonomy" id="3562"/>
    <lineage>
        <taxon>Eukaryota</taxon>
        <taxon>Viridiplantae</taxon>
        <taxon>Streptophyta</taxon>
        <taxon>Embryophyta</taxon>
        <taxon>Tracheophyta</taxon>
        <taxon>Spermatophyta</taxon>
        <taxon>Magnoliopsida</taxon>
        <taxon>eudicotyledons</taxon>
        <taxon>Gunneridae</taxon>
        <taxon>Pentapetalae</taxon>
        <taxon>Caryophyllales</taxon>
        <taxon>Chenopodiaceae</taxon>
        <taxon>Chenopodioideae</taxon>
        <taxon>Anserineae</taxon>
        <taxon>Spinacia</taxon>
    </lineage>
</organism>
<reference evidence="2" key="1">
    <citation type="journal article" date="2021" name="Nat. Commun.">
        <title>Genomic analyses provide insights into spinach domestication and the genetic basis of agronomic traits.</title>
        <authorList>
            <person name="Cai X."/>
            <person name="Sun X."/>
            <person name="Xu C."/>
            <person name="Sun H."/>
            <person name="Wang X."/>
            <person name="Ge C."/>
            <person name="Zhang Z."/>
            <person name="Wang Q."/>
            <person name="Fei Z."/>
            <person name="Jiao C."/>
            <person name="Wang Q."/>
        </authorList>
    </citation>
    <scope>NUCLEOTIDE SEQUENCE [LARGE SCALE GENOMIC DNA]</scope>
    <source>
        <strain evidence="2">cv. Varoflay</strain>
    </source>
</reference>
<feature type="region of interest" description="Disordered" evidence="1">
    <location>
        <begin position="51"/>
        <end position="80"/>
    </location>
</feature>
<proteinExistence type="predicted"/>
<sequence length="381" mass="43142">MPTPRNGDDHDGDQDHENQQPHVKGHPKNLVTRKDLEHLAAQVNEAIHNLQGMGEGPSRKQLNHPTSSRVSTTSHTIHRAQPQSVMNMLGDRGGAQPRPHQLRASQDARRVIEERQLHRGDLDARDLLHRRRLEQAREAIKNDRITRGLPPSSSKTTASARDHPTPSRQVEPVEISSRRTSPMRHSPSLIRRRHSPPSRVRGHSPRTRASPPDQQPGAHSPSHRPRHRSPSRIGRSHPRRERTYSPLLESRGRHASPRERWGSPPPRNDRHTSSLQEALTPFSQEIMNTPRQDKVKVPTIEPFDGTTDPEEHMAAYAAQMNVQTGCGATWCRYFPTTLKGLSLIWFNKHVPKGRSRATVSLKRCSSANSLRVEDIKRQVLT</sequence>
<keyword evidence="2" id="KW-1185">Reference proteome</keyword>
<feature type="compositionally biased region" description="Polar residues" evidence="1">
    <location>
        <begin position="63"/>
        <end position="80"/>
    </location>
</feature>
<feature type="compositionally biased region" description="Basic residues" evidence="1">
    <location>
        <begin position="221"/>
        <end position="240"/>
    </location>
</feature>
<evidence type="ECO:0000313" key="3">
    <source>
        <dbReference type="RefSeq" id="XP_056686028.1"/>
    </source>
</evidence>
<evidence type="ECO:0000256" key="1">
    <source>
        <dbReference type="SAM" id="MobiDB-lite"/>
    </source>
</evidence>
<feature type="region of interest" description="Disordered" evidence="1">
    <location>
        <begin position="139"/>
        <end position="274"/>
    </location>
</feature>
<feature type="compositionally biased region" description="Basic and acidic residues" evidence="1">
    <location>
        <begin position="250"/>
        <end position="272"/>
    </location>
</feature>
<name>A0ABM3QRM7_SPIOL</name>
<evidence type="ECO:0000313" key="2">
    <source>
        <dbReference type="Proteomes" id="UP000813463"/>
    </source>
</evidence>
<evidence type="ECO:0008006" key="4">
    <source>
        <dbReference type="Google" id="ProtNLM"/>
    </source>
</evidence>
<feature type="compositionally biased region" description="Basic and acidic residues" evidence="1">
    <location>
        <begin position="1"/>
        <end position="19"/>
    </location>
</feature>
<protein>
    <recommendedName>
        <fullName evidence="4">Retrotransposon gag domain-containing protein</fullName>
    </recommendedName>
</protein>
<feature type="region of interest" description="Disordered" evidence="1">
    <location>
        <begin position="1"/>
        <end position="36"/>
    </location>
</feature>
<gene>
    <name evidence="3" type="primary">LOC130461822</name>
</gene>